<dbReference type="InterPro" id="IPR036770">
    <property type="entry name" value="Ankyrin_rpt-contain_sf"/>
</dbReference>
<dbReference type="CDD" id="cd00751">
    <property type="entry name" value="thiolase"/>
    <property type="match status" value="1"/>
</dbReference>
<comment type="subcellular location">
    <subcellularLocation>
        <location evidence="1">Peroxisome</location>
    </subcellularLocation>
</comment>
<evidence type="ECO:0000256" key="5">
    <source>
        <dbReference type="ARBA" id="ARBA00022832"/>
    </source>
</evidence>
<evidence type="ECO:0000256" key="8">
    <source>
        <dbReference type="ARBA" id="ARBA00023140"/>
    </source>
</evidence>
<evidence type="ECO:0000259" key="12">
    <source>
        <dbReference type="Pfam" id="PF02803"/>
    </source>
</evidence>
<protein>
    <recommendedName>
        <fullName evidence="10">acetyl-CoA C-acyltransferase</fullName>
        <ecNumber evidence="10">2.3.1.16</ecNumber>
    </recommendedName>
</protein>
<gene>
    <name evidence="13" type="ORF">DFA_04580</name>
</gene>
<dbReference type="InterPro" id="IPR020615">
    <property type="entry name" value="Thiolase_acyl_enz_int_AS"/>
</dbReference>
<evidence type="ECO:0000256" key="4">
    <source>
        <dbReference type="ARBA" id="ARBA00022679"/>
    </source>
</evidence>
<dbReference type="InterPro" id="IPR020616">
    <property type="entry name" value="Thiolase_N"/>
</dbReference>
<dbReference type="GO" id="GO:0005777">
    <property type="term" value="C:peroxisome"/>
    <property type="evidence" value="ECO:0007669"/>
    <property type="project" value="UniProtKB-SubCell"/>
</dbReference>
<feature type="domain" description="Thiolase N-terminal" evidence="11">
    <location>
        <begin position="766"/>
        <end position="1016"/>
    </location>
</feature>
<dbReference type="GO" id="GO:0003988">
    <property type="term" value="F:acetyl-CoA C-acyltransferase activity"/>
    <property type="evidence" value="ECO:0007669"/>
    <property type="project" value="UniProtKB-EC"/>
</dbReference>
<comment type="similarity">
    <text evidence="3">Belongs to the thiolase-like superfamily. Thiolase family.</text>
</comment>
<dbReference type="FunFam" id="3.40.47.10:FF:000010">
    <property type="entry name" value="Acetyl-CoA acetyltransferase (Thiolase)"/>
    <property type="match status" value="1"/>
</dbReference>
<keyword evidence="9" id="KW-0012">Acyltransferase</keyword>
<evidence type="ECO:0000259" key="11">
    <source>
        <dbReference type="Pfam" id="PF00108"/>
    </source>
</evidence>
<dbReference type="SUPFAM" id="SSF53901">
    <property type="entry name" value="Thiolase-like"/>
    <property type="match status" value="2"/>
</dbReference>
<dbReference type="PANTHER" id="PTHR43853:SF8">
    <property type="entry name" value="3-KETOACYL-COA THIOLASE, PEROXISOMAL"/>
    <property type="match status" value="1"/>
</dbReference>
<evidence type="ECO:0000256" key="6">
    <source>
        <dbReference type="ARBA" id="ARBA00022946"/>
    </source>
</evidence>
<dbReference type="InterPro" id="IPR050215">
    <property type="entry name" value="Thiolase-like_sf_Thiolase"/>
</dbReference>
<dbReference type="Gene3D" id="3.40.47.10">
    <property type="match status" value="1"/>
</dbReference>
<dbReference type="GO" id="GO:0006635">
    <property type="term" value="P:fatty acid beta-oxidation"/>
    <property type="evidence" value="ECO:0007669"/>
    <property type="project" value="TreeGrafter"/>
</dbReference>
<dbReference type="InterPro" id="IPR016039">
    <property type="entry name" value="Thiolase-like"/>
</dbReference>
<dbReference type="Gene3D" id="1.25.40.20">
    <property type="entry name" value="Ankyrin repeat-containing domain"/>
    <property type="match status" value="1"/>
</dbReference>
<keyword evidence="8" id="KW-0576">Peroxisome</keyword>
<keyword evidence="14" id="KW-1185">Reference proteome</keyword>
<dbReference type="PANTHER" id="PTHR43853">
    <property type="entry name" value="3-KETOACYL-COA THIOLASE, PEROXISOMAL"/>
    <property type="match status" value="1"/>
</dbReference>
<accession>F4PPZ1</accession>
<keyword evidence="7" id="KW-0443">Lipid metabolism</keyword>
<evidence type="ECO:0000256" key="2">
    <source>
        <dbReference type="ARBA" id="ARBA00005189"/>
    </source>
</evidence>
<dbReference type="STRING" id="1054147.F4PPZ1"/>
<dbReference type="InterPro" id="IPR002155">
    <property type="entry name" value="Thiolase"/>
</dbReference>
<organism evidence="13 14">
    <name type="scientific">Cavenderia fasciculata</name>
    <name type="common">Slime mold</name>
    <name type="synonym">Dictyostelium fasciculatum</name>
    <dbReference type="NCBI Taxonomy" id="261658"/>
    <lineage>
        <taxon>Eukaryota</taxon>
        <taxon>Amoebozoa</taxon>
        <taxon>Evosea</taxon>
        <taxon>Eumycetozoa</taxon>
        <taxon>Dictyostelia</taxon>
        <taxon>Acytosteliales</taxon>
        <taxon>Cavenderiaceae</taxon>
        <taxon>Cavenderia</taxon>
    </lineage>
</organism>
<keyword evidence="4" id="KW-0808">Transferase</keyword>
<dbReference type="Pfam" id="PF02803">
    <property type="entry name" value="Thiolase_C"/>
    <property type="match status" value="1"/>
</dbReference>
<dbReference type="GO" id="GO:0010124">
    <property type="term" value="P:phenylacetate catabolic process"/>
    <property type="evidence" value="ECO:0007669"/>
    <property type="project" value="TreeGrafter"/>
</dbReference>
<dbReference type="EMBL" id="GL883009">
    <property type="protein sequence ID" value="EGG22454.1"/>
    <property type="molecule type" value="Genomic_DNA"/>
</dbReference>
<dbReference type="OrthoDB" id="5404651at2759"/>
<dbReference type="InterPro" id="IPR020613">
    <property type="entry name" value="Thiolase_CS"/>
</dbReference>
<evidence type="ECO:0000256" key="10">
    <source>
        <dbReference type="ARBA" id="ARBA00024073"/>
    </source>
</evidence>
<keyword evidence="5" id="KW-0276">Fatty acid metabolism</keyword>
<keyword evidence="6" id="KW-0809">Transit peptide</keyword>
<sequence length="1147" mass="127538">MEFIEITLKNHYLLQKILKCRKELVNSLEWQESVSRPLHVLIAEQNVEMLRYSLHKFAYQHFAVLSHAIKNQSSNLYSSNIPIRPIDTAAYVNRLDILKYLHKRLDKVKEEFFGAHVGDKYNILISQDAISWAARHSNLEMVQYLAQELKWSTITDSIIIDAINGPSGGLDIIKYLKSTTTTNWAFKDDALGPIYSAISRGDIGIDSLCYLVQVCTLETVKKSQDDTHIVGSSLVANRAFHHAIRSSNHRAIEIIYNRGDGIYNEEGDEYSYWEAIISAITSNNLETIHFIIDLFKLKHESALPPTKNIRTPTPFLQDIVLSKNILEYIQNLSSTSSNLISFKFNLNVYINNGRLDLVEYLLNNNMAYKVFDPTELVEKGDLTTMLHLTNKVKLPTSQKVSILSAIETGNLKMMQHVYKNLMRIDPSREDKETKQNKLALKLLWYNTTRKQQQEKDGSGSDGSGGYLECLKFAVDNQIIDLNNIANSLVYWNGDKELIEKIPTLVKHLKKNQPKRMVSVLQFKLENNESPTLTYNQLFSNTFTNRPSFYHGTKEIIEIFKSYFESSIQCCHPLGDWACHNEDLDLIKYLVSIGNPALFTKKAIDNCLRYHKSPEILQYLMDNVFQNVEPTLEQLCISRNMSIQSLLLNSYPWLSSTLESASVATFQTLFQQSYISKQYCNIFHLLDHPNGKKVHYSLPQYTFMSSDPLDPSINSFWKTCYPIIILIRYFNITPKLCNHLSTGVVHQDEYLSSNPTSAKGAKSGDDIVIVAPFRTAVAKAKRGGFKDTSPDDILAPVIKHILKVTKIDPSLITDVVMGSVLPRSSQGATEIRVASLIGGLPKESACMTVNRQCSSGLQAIANVAAAVAAGHYEVGLAGGVESMTLNPMSWEGQFNEVAMNDPVASGCYNTMGQTSENVAERFNISRKEQDEFAVLSHKKAGAAQAAGKFKDEIVPVTVKTEDGKEVVIDKDEGIRVQTTVADLAKLKPAFKEGGSTTAGNSSQLSDGAAACLVMKRSTAQRLGLQVALIFRSFVAVGVEPAIMGVGPAAAIPAAVKKAGLSLADIDVYEINEAFASQAYYSIKHLNIPMEKVNPNGGGIALGHPLGCTGARMTATLYNELKRRNARYGVVSMCIGTGMGAAAVFEKEN</sequence>
<dbReference type="RefSeq" id="XP_004360305.1">
    <property type="nucleotide sequence ID" value="XM_004360248.1"/>
</dbReference>
<dbReference type="KEGG" id="dfa:DFA_04580"/>
<dbReference type="PROSITE" id="PS00099">
    <property type="entry name" value="THIOLASE_3"/>
    <property type="match status" value="1"/>
</dbReference>
<dbReference type="InterPro" id="IPR020617">
    <property type="entry name" value="Thiolase_C"/>
</dbReference>
<reference evidence="14" key="1">
    <citation type="journal article" date="2011" name="Genome Res.">
        <title>Phylogeny-wide analysis of social amoeba genomes highlights ancient origins for complex intercellular communication.</title>
        <authorList>
            <person name="Heidel A.J."/>
            <person name="Lawal H.M."/>
            <person name="Felder M."/>
            <person name="Schilde C."/>
            <person name="Helps N.R."/>
            <person name="Tunggal B."/>
            <person name="Rivero F."/>
            <person name="John U."/>
            <person name="Schleicher M."/>
            <person name="Eichinger L."/>
            <person name="Platzer M."/>
            <person name="Noegel A.A."/>
            <person name="Schaap P."/>
            <person name="Gloeckner G."/>
        </authorList>
    </citation>
    <scope>NUCLEOTIDE SEQUENCE [LARGE SCALE GENOMIC DNA]</scope>
    <source>
        <strain evidence="14">SH3</strain>
    </source>
</reference>
<dbReference type="GeneID" id="14874579"/>
<dbReference type="AlphaFoldDB" id="F4PPZ1"/>
<dbReference type="SUPFAM" id="SSF48403">
    <property type="entry name" value="Ankyrin repeat"/>
    <property type="match status" value="1"/>
</dbReference>
<evidence type="ECO:0000313" key="14">
    <source>
        <dbReference type="Proteomes" id="UP000007797"/>
    </source>
</evidence>
<dbReference type="PROSITE" id="PS00737">
    <property type="entry name" value="THIOLASE_2"/>
    <property type="match status" value="1"/>
</dbReference>
<dbReference type="EC" id="2.3.1.16" evidence="10"/>
<dbReference type="Proteomes" id="UP000007797">
    <property type="component" value="Unassembled WGS sequence"/>
</dbReference>
<name>F4PPZ1_CACFS</name>
<dbReference type="PROSITE" id="PS00098">
    <property type="entry name" value="THIOLASE_1"/>
    <property type="match status" value="1"/>
</dbReference>
<evidence type="ECO:0000256" key="9">
    <source>
        <dbReference type="ARBA" id="ARBA00023315"/>
    </source>
</evidence>
<evidence type="ECO:0000256" key="3">
    <source>
        <dbReference type="ARBA" id="ARBA00010982"/>
    </source>
</evidence>
<evidence type="ECO:0000313" key="13">
    <source>
        <dbReference type="EMBL" id="EGG22454.1"/>
    </source>
</evidence>
<dbReference type="InterPro" id="IPR020610">
    <property type="entry name" value="Thiolase_AS"/>
</dbReference>
<comment type="pathway">
    <text evidence="2">Lipid metabolism.</text>
</comment>
<evidence type="ECO:0000256" key="1">
    <source>
        <dbReference type="ARBA" id="ARBA00004275"/>
    </source>
</evidence>
<dbReference type="Pfam" id="PF00108">
    <property type="entry name" value="Thiolase_N"/>
    <property type="match status" value="1"/>
</dbReference>
<evidence type="ECO:0000256" key="7">
    <source>
        <dbReference type="ARBA" id="ARBA00023098"/>
    </source>
</evidence>
<proteinExistence type="inferred from homology"/>
<feature type="domain" description="Thiolase C-terminal" evidence="12">
    <location>
        <begin position="1028"/>
        <end position="1145"/>
    </location>
</feature>
<dbReference type="NCBIfam" id="TIGR01930">
    <property type="entry name" value="AcCoA-C-Actrans"/>
    <property type="match status" value="1"/>
</dbReference>